<dbReference type="OrthoDB" id="9810445at2"/>
<evidence type="ECO:0000313" key="11">
    <source>
        <dbReference type="Proteomes" id="UP000054903"/>
    </source>
</evidence>
<proteinExistence type="predicted"/>
<dbReference type="EMBL" id="FCNX02000001">
    <property type="protein sequence ID" value="SAK45235.1"/>
    <property type="molecule type" value="Genomic_DNA"/>
</dbReference>
<comment type="cofactor">
    <cofactor evidence="1">
        <name>Zn(2+)</name>
        <dbReference type="ChEBI" id="CHEBI:29105"/>
    </cofactor>
</comment>
<evidence type="ECO:0000256" key="1">
    <source>
        <dbReference type="ARBA" id="ARBA00001947"/>
    </source>
</evidence>
<evidence type="ECO:0000256" key="8">
    <source>
        <dbReference type="SAM" id="SignalP"/>
    </source>
</evidence>
<dbReference type="Pfam" id="PF01435">
    <property type="entry name" value="Peptidase_M48"/>
    <property type="match status" value="1"/>
</dbReference>
<evidence type="ECO:0000256" key="6">
    <source>
        <dbReference type="ARBA" id="ARBA00023049"/>
    </source>
</evidence>
<feature type="region of interest" description="Disordered" evidence="7">
    <location>
        <begin position="27"/>
        <end position="48"/>
    </location>
</feature>
<dbReference type="InterPro" id="IPR001915">
    <property type="entry name" value="Peptidase_M48"/>
</dbReference>
<protein>
    <submittedName>
        <fullName evidence="10">Peptidase M48, Ste24p</fullName>
    </submittedName>
</protein>
<dbReference type="Proteomes" id="UP000054903">
    <property type="component" value="Unassembled WGS sequence"/>
</dbReference>
<keyword evidence="3" id="KW-0479">Metal-binding</keyword>
<evidence type="ECO:0000259" key="9">
    <source>
        <dbReference type="Pfam" id="PF01435"/>
    </source>
</evidence>
<organism evidence="10 11">
    <name type="scientific">Caballeronia fortuita</name>
    <dbReference type="NCBI Taxonomy" id="1777138"/>
    <lineage>
        <taxon>Bacteria</taxon>
        <taxon>Pseudomonadati</taxon>
        <taxon>Pseudomonadota</taxon>
        <taxon>Betaproteobacteria</taxon>
        <taxon>Burkholderiales</taxon>
        <taxon>Burkholderiaceae</taxon>
        <taxon>Caballeronia</taxon>
    </lineage>
</organism>
<keyword evidence="8" id="KW-0732">Signal</keyword>
<feature type="domain" description="Peptidase M48" evidence="9">
    <location>
        <begin position="156"/>
        <end position="326"/>
    </location>
</feature>
<dbReference type="GO" id="GO:0051603">
    <property type="term" value="P:proteolysis involved in protein catabolic process"/>
    <property type="evidence" value="ECO:0007669"/>
    <property type="project" value="TreeGrafter"/>
</dbReference>
<keyword evidence="6" id="KW-0482">Metalloprotease</keyword>
<dbReference type="GO" id="GO:0004222">
    <property type="term" value="F:metalloendopeptidase activity"/>
    <property type="evidence" value="ECO:0007669"/>
    <property type="project" value="InterPro"/>
</dbReference>
<accession>A0A157ZIB2</accession>
<feature type="compositionally biased region" description="Low complexity" evidence="7">
    <location>
        <begin position="437"/>
        <end position="454"/>
    </location>
</feature>
<comment type="caution">
    <text evidence="10">The sequence shown here is derived from an EMBL/GenBank/DDBJ whole genome shotgun (WGS) entry which is preliminary data.</text>
</comment>
<evidence type="ECO:0000256" key="3">
    <source>
        <dbReference type="ARBA" id="ARBA00022723"/>
    </source>
</evidence>
<dbReference type="PANTHER" id="PTHR22726:SF1">
    <property type="entry name" value="METALLOENDOPEPTIDASE OMA1, MITOCHONDRIAL"/>
    <property type="match status" value="1"/>
</dbReference>
<dbReference type="PANTHER" id="PTHR22726">
    <property type="entry name" value="METALLOENDOPEPTIDASE OMA1"/>
    <property type="match status" value="1"/>
</dbReference>
<evidence type="ECO:0000256" key="5">
    <source>
        <dbReference type="ARBA" id="ARBA00022833"/>
    </source>
</evidence>
<evidence type="ECO:0000313" key="10">
    <source>
        <dbReference type="EMBL" id="SAK45235.1"/>
    </source>
</evidence>
<evidence type="ECO:0000256" key="4">
    <source>
        <dbReference type="ARBA" id="ARBA00022801"/>
    </source>
</evidence>
<dbReference type="GO" id="GO:0046872">
    <property type="term" value="F:metal ion binding"/>
    <property type="evidence" value="ECO:0007669"/>
    <property type="project" value="UniProtKB-KW"/>
</dbReference>
<gene>
    <name evidence="10" type="ORF">AWB77_00807</name>
</gene>
<dbReference type="SUPFAM" id="SSF48452">
    <property type="entry name" value="TPR-like"/>
    <property type="match status" value="1"/>
</dbReference>
<keyword evidence="4" id="KW-0378">Hydrolase</keyword>
<evidence type="ECO:0000256" key="7">
    <source>
        <dbReference type="SAM" id="MobiDB-lite"/>
    </source>
</evidence>
<dbReference type="STRING" id="1777138.AWB77_00807"/>
<sequence length="682" mass="73038">MPSTRPSRVLVSLLCIALAMPPAALAQTSSPAANPAGTLAASQLRSSQEKSAGDVPANFADGVFGVYGGAESRFANRPGTMSGLRAPLASVQLPDLGDGSGGSLTPQAERKVGEKMMREVRADPDYLDDWLLRDYLDSISSKLSSAAATQYLGGYRPDFDLFAVRDPQINAFSMPGGFIGVNTGLIAATQTESELASVIGHEMGHVLQRHIARMLGTQEKSTYAALAAMAAGMLAGLLAHSGDLGMGIAMGGQAFAIDNQLRFSRAAEHEADRVGFQMLTAAGYDPYAMVAFFERLDRGAMADNGVPPYVRTHPLTTDRIADMEGRARRVPYRQPRQSAEYAFVRARARVLQVNYASDYREVASRLKSEIEDQTALNPASNWYGIALAQSLMGNYDAADGALARARKSFEGDEASAAAASAQVRQEDRAPQPKQAGAPAISPPVASVASVASVAPRDKSGEASLRNADASMTATPLDRARTALNLGNAPLPETPTAEPARASSEIALAPVHVDARPIPAAKPQPAPPAPPASRSTPSLDVLAADIARRAGRNDEAIRLADIAQKRWPESHAAIDVHLQALLSARRFAEAQTLARRETRAEPTRPDWWFYLAQASAGLNDPLQQHQAMAEKFALDGAWPSAIRQLKEARDVKTASFYDLSTISARLHDFETRYKEEREMEKNG</sequence>
<reference evidence="10" key="1">
    <citation type="submission" date="2016-01" db="EMBL/GenBank/DDBJ databases">
        <authorList>
            <person name="Peeters C."/>
        </authorList>
    </citation>
    <scope>NUCLEOTIDE SEQUENCE</scope>
    <source>
        <strain evidence="10">LMG 29320</strain>
    </source>
</reference>
<name>A0A157ZIB2_9BURK</name>
<dbReference type="GO" id="GO:0016020">
    <property type="term" value="C:membrane"/>
    <property type="evidence" value="ECO:0007669"/>
    <property type="project" value="TreeGrafter"/>
</dbReference>
<feature type="signal peptide" evidence="8">
    <location>
        <begin position="1"/>
        <end position="26"/>
    </location>
</feature>
<keyword evidence="5" id="KW-0862">Zinc</keyword>
<keyword evidence="11" id="KW-1185">Reference proteome</keyword>
<feature type="region of interest" description="Disordered" evidence="7">
    <location>
        <begin position="416"/>
        <end position="474"/>
    </location>
</feature>
<dbReference type="InterPro" id="IPR051156">
    <property type="entry name" value="Mito/Outer_Membr_Metalloprot"/>
</dbReference>
<dbReference type="RefSeq" id="WP_061133031.1">
    <property type="nucleotide sequence ID" value="NZ_FCNX02000001.1"/>
</dbReference>
<feature type="chain" id="PRO_5007619342" evidence="8">
    <location>
        <begin position="27"/>
        <end position="682"/>
    </location>
</feature>
<dbReference type="Gene3D" id="1.25.40.10">
    <property type="entry name" value="Tetratricopeptide repeat domain"/>
    <property type="match status" value="1"/>
</dbReference>
<dbReference type="AlphaFoldDB" id="A0A157ZIB2"/>
<keyword evidence="2" id="KW-0645">Protease</keyword>
<evidence type="ECO:0000256" key="2">
    <source>
        <dbReference type="ARBA" id="ARBA00022670"/>
    </source>
</evidence>
<dbReference type="InterPro" id="IPR011990">
    <property type="entry name" value="TPR-like_helical_dom_sf"/>
</dbReference>
<dbReference type="Gene3D" id="3.30.2010.10">
    <property type="entry name" value="Metalloproteases ('zincins'), catalytic domain"/>
    <property type="match status" value="1"/>
</dbReference>